<accession>A0ABU3W0X9</accession>
<organism evidence="13 14">
    <name type="scientific">Marinobacter xestospongiae</name>
    <dbReference type="NCBI Taxonomy" id="994319"/>
    <lineage>
        <taxon>Bacteria</taxon>
        <taxon>Pseudomonadati</taxon>
        <taxon>Pseudomonadota</taxon>
        <taxon>Gammaproteobacteria</taxon>
        <taxon>Pseudomonadales</taxon>
        <taxon>Marinobacteraceae</taxon>
        <taxon>Marinobacter</taxon>
    </lineage>
</organism>
<comment type="caution">
    <text evidence="13">The sequence shown here is derived from an EMBL/GenBank/DDBJ whole genome shotgun (WGS) entry which is preliminary data.</text>
</comment>
<comment type="catalytic activity">
    <reaction evidence="9 10">
        <text>(R)-pantoate + NADP(+) = 2-dehydropantoate + NADPH + H(+)</text>
        <dbReference type="Rhea" id="RHEA:16233"/>
        <dbReference type="ChEBI" id="CHEBI:11561"/>
        <dbReference type="ChEBI" id="CHEBI:15378"/>
        <dbReference type="ChEBI" id="CHEBI:15980"/>
        <dbReference type="ChEBI" id="CHEBI:57783"/>
        <dbReference type="ChEBI" id="CHEBI:58349"/>
        <dbReference type="EC" id="1.1.1.169"/>
    </reaction>
</comment>
<evidence type="ECO:0000256" key="2">
    <source>
        <dbReference type="ARBA" id="ARBA00007870"/>
    </source>
</evidence>
<comment type="similarity">
    <text evidence="2 10">Belongs to the ketopantoate reductase family.</text>
</comment>
<dbReference type="SUPFAM" id="SSF51735">
    <property type="entry name" value="NAD(P)-binding Rossmann-fold domains"/>
    <property type="match status" value="1"/>
</dbReference>
<reference evidence="13 14" key="1">
    <citation type="submission" date="2023-10" db="EMBL/GenBank/DDBJ databases">
        <title>Characteristics and mechanism of a salt-tolerant marine origin heterotrophic nitrifying- aerobic denitrifying bacteria Marinobacter xestospongiae HN1.</title>
        <authorList>
            <person name="Qi R."/>
        </authorList>
    </citation>
    <scope>NUCLEOTIDE SEQUENCE [LARGE SCALE GENOMIC DNA]</scope>
    <source>
        <strain evidence="13 14">HN1</strain>
    </source>
</reference>
<dbReference type="RefSeq" id="WP_316974604.1">
    <property type="nucleotide sequence ID" value="NZ_JAWIIJ010000011.1"/>
</dbReference>
<protein>
    <recommendedName>
        <fullName evidence="4 10">2-dehydropantoate 2-reductase</fullName>
        <ecNumber evidence="3 10">1.1.1.169</ecNumber>
    </recommendedName>
    <alternativeName>
        <fullName evidence="8 10">Ketopantoate reductase</fullName>
    </alternativeName>
</protein>
<dbReference type="InterPro" id="IPR050838">
    <property type="entry name" value="Ketopantoate_reductase"/>
</dbReference>
<evidence type="ECO:0000256" key="9">
    <source>
        <dbReference type="ARBA" id="ARBA00048793"/>
    </source>
</evidence>
<evidence type="ECO:0000313" key="14">
    <source>
        <dbReference type="Proteomes" id="UP001269819"/>
    </source>
</evidence>
<evidence type="ECO:0000256" key="7">
    <source>
        <dbReference type="ARBA" id="ARBA00023002"/>
    </source>
</evidence>
<dbReference type="EMBL" id="JAWIIJ010000011">
    <property type="protein sequence ID" value="MDV2080169.1"/>
    <property type="molecule type" value="Genomic_DNA"/>
</dbReference>
<keyword evidence="5 10" id="KW-0566">Pantothenate biosynthesis</keyword>
<evidence type="ECO:0000256" key="4">
    <source>
        <dbReference type="ARBA" id="ARBA00019465"/>
    </source>
</evidence>
<dbReference type="InterPro" id="IPR013752">
    <property type="entry name" value="KPA_reductase"/>
</dbReference>
<proteinExistence type="inferred from homology"/>
<evidence type="ECO:0000256" key="5">
    <source>
        <dbReference type="ARBA" id="ARBA00022655"/>
    </source>
</evidence>
<dbReference type="Gene3D" id="3.40.50.720">
    <property type="entry name" value="NAD(P)-binding Rossmann-like Domain"/>
    <property type="match status" value="1"/>
</dbReference>
<keyword evidence="14" id="KW-1185">Reference proteome</keyword>
<dbReference type="InterPro" id="IPR008927">
    <property type="entry name" value="6-PGluconate_DH-like_C_sf"/>
</dbReference>
<dbReference type="GO" id="GO:0008677">
    <property type="term" value="F:2-dehydropantoate 2-reductase activity"/>
    <property type="evidence" value="ECO:0007669"/>
    <property type="project" value="UniProtKB-EC"/>
</dbReference>
<dbReference type="InterPro" id="IPR013328">
    <property type="entry name" value="6PGD_dom2"/>
</dbReference>
<evidence type="ECO:0000313" key="13">
    <source>
        <dbReference type="EMBL" id="MDV2080169.1"/>
    </source>
</evidence>
<keyword evidence="7 10" id="KW-0560">Oxidoreductase</keyword>
<feature type="domain" description="Ketopantoate reductase N-terminal" evidence="11">
    <location>
        <begin position="16"/>
        <end position="160"/>
    </location>
</feature>
<evidence type="ECO:0000256" key="8">
    <source>
        <dbReference type="ARBA" id="ARBA00032024"/>
    </source>
</evidence>
<evidence type="ECO:0000256" key="10">
    <source>
        <dbReference type="RuleBase" id="RU362068"/>
    </source>
</evidence>
<comment type="pathway">
    <text evidence="1 10">Cofactor biosynthesis; (R)-pantothenate biosynthesis; (R)-pantoate from 3-methyl-2-oxobutanoate: step 2/2.</text>
</comment>
<name>A0ABU3W0X9_9GAMM</name>
<dbReference type="InterPro" id="IPR013332">
    <property type="entry name" value="KPR_N"/>
</dbReference>
<dbReference type="InterPro" id="IPR003710">
    <property type="entry name" value="ApbA"/>
</dbReference>
<dbReference type="SUPFAM" id="SSF48179">
    <property type="entry name" value="6-phosphogluconate dehydrogenase C-terminal domain-like"/>
    <property type="match status" value="1"/>
</dbReference>
<dbReference type="InterPro" id="IPR036291">
    <property type="entry name" value="NAD(P)-bd_dom_sf"/>
</dbReference>
<evidence type="ECO:0000256" key="3">
    <source>
        <dbReference type="ARBA" id="ARBA00013014"/>
    </source>
</evidence>
<dbReference type="NCBIfam" id="NF006083">
    <property type="entry name" value="PRK08229.1"/>
    <property type="match status" value="1"/>
</dbReference>
<evidence type="ECO:0000259" key="12">
    <source>
        <dbReference type="Pfam" id="PF08546"/>
    </source>
</evidence>
<dbReference type="PANTHER" id="PTHR43765">
    <property type="entry name" value="2-DEHYDROPANTOATE 2-REDUCTASE-RELATED"/>
    <property type="match status" value="1"/>
</dbReference>
<evidence type="ECO:0000259" key="11">
    <source>
        <dbReference type="Pfam" id="PF02558"/>
    </source>
</evidence>
<evidence type="ECO:0000256" key="1">
    <source>
        <dbReference type="ARBA" id="ARBA00004994"/>
    </source>
</evidence>
<dbReference type="Pfam" id="PF02558">
    <property type="entry name" value="ApbA"/>
    <property type="match status" value="1"/>
</dbReference>
<evidence type="ECO:0000256" key="6">
    <source>
        <dbReference type="ARBA" id="ARBA00022857"/>
    </source>
</evidence>
<dbReference type="Proteomes" id="UP001269819">
    <property type="component" value="Unassembled WGS sequence"/>
</dbReference>
<comment type="function">
    <text evidence="10">Catalyzes the NADPH-dependent reduction of ketopantoate into pantoic acid.</text>
</comment>
<dbReference type="PANTHER" id="PTHR43765:SF2">
    <property type="entry name" value="2-DEHYDROPANTOATE 2-REDUCTASE"/>
    <property type="match status" value="1"/>
</dbReference>
<keyword evidence="6 10" id="KW-0521">NADP</keyword>
<dbReference type="Gene3D" id="1.10.1040.10">
    <property type="entry name" value="N-(1-d-carboxylethyl)-l-norvaline Dehydrogenase, domain 2"/>
    <property type="match status" value="1"/>
</dbReference>
<gene>
    <name evidence="13" type="ORF">RYS15_15895</name>
</gene>
<feature type="domain" description="Ketopantoate reductase C-terminal" evidence="12">
    <location>
        <begin position="188"/>
        <end position="327"/>
    </location>
</feature>
<dbReference type="NCBIfam" id="TIGR00745">
    <property type="entry name" value="apbA_panE"/>
    <property type="match status" value="1"/>
</dbReference>
<sequence length="349" mass="38068">MPHTDNHTATKTPGRIAIFGAGSVGCYLGARLLAAGAEVRFIGRPRLQAVLRQHPLMASDYQGFRHSRQLSEGHYVTEPGAAADADLVLVTVKSAATAEAGHQLAEVLPAGTPVISLQNGISNADTLAAAMPDARVLAGMVPFNVLQQAPGHFHQGTEGHLMAAYDPVLEPWLGLFNAAGLPLELRQDMLSVMWSKLLLNLNNPINALSGVPLLEELSQRDYRRCLALAQEETLALLDRAGIPVIKLTGLPTRWIPTLMRVPDWLFTRLARKMLAMDPVARSSMWEDLEAGRATEVDWINGEVVALAHAQGRQAPINATLTRLVHQCETRRRAWPAEELLAQLKNVNRN</sequence>
<dbReference type="Pfam" id="PF08546">
    <property type="entry name" value="ApbA_C"/>
    <property type="match status" value="1"/>
</dbReference>
<dbReference type="EC" id="1.1.1.169" evidence="3 10"/>